<evidence type="ECO:0000256" key="8">
    <source>
        <dbReference type="ARBA" id="ARBA00022598"/>
    </source>
</evidence>
<dbReference type="PROSITE" id="PS00844">
    <property type="entry name" value="DALA_DALA_LIGASE_2"/>
    <property type="match status" value="1"/>
</dbReference>
<keyword evidence="17" id="KW-0464">Manganese</keyword>
<comment type="catalytic activity">
    <reaction evidence="14 15">
        <text>2 D-alanine + ATP = D-alanyl-D-alanine + ADP + phosphate + H(+)</text>
        <dbReference type="Rhea" id="RHEA:11224"/>
        <dbReference type="ChEBI" id="CHEBI:15378"/>
        <dbReference type="ChEBI" id="CHEBI:30616"/>
        <dbReference type="ChEBI" id="CHEBI:43474"/>
        <dbReference type="ChEBI" id="CHEBI:57416"/>
        <dbReference type="ChEBI" id="CHEBI:57822"/>
        <dbReference type="ChEBI" id="CHEBI:456216"/>
        <dbReference type="EC" id="6.3.2.4"/>
    </reaction>
</comment>
<keyword evidence="8 15" id="KW-0436">Ligase</keyword>
<evidence type="ECO:0000256" key="2">
    <source>
        <dbReference type="ARBA" id="ARBA00003921"/>
    </source>
</evidence>
<dbReference type="EC" id="6.3.2.4" evidence="6 15"/>
<dbReference type="NCBIfam" id="TIGR01205">
    <property type="entry name" value="D_ala_D_alaTIGR"/>
    <property type="match status" value="1"/>
</dbReference>
<evidence type="ECO:0000256" key="4">
    <source>
        <dbReference type="ARBA" id="ARBA00004752"/>
    </source>
</evidence>
<dbReference type="GO" id="GO:0046872">
    <property type="term" value="F:metal ion binding"/>
    <property type="evidence" value="ECO:0007669"/>
    <property type="project" value="UniProtKB-KW"/>
</dbReference>
<dbReference type="InterPro" id="IPR011095">
    <property type="entry name" value="Dala_Dala_lig_C"/>
</dbReference>
<dbReference type="HAMAP" id="MF_00047">
    <property type="entry name" value="Dala_Dala_lig"/>
    <property type="match status" value="1"/>
</dbReference>
<dbReference type="InterPro" id="IPR013815">
    <property type="entry name" value="ATP_grasp_subdomain_1"/>
</dbReference>
<evidence type="ECO:0000256" key="12">
    <source>
        <dbReference type="ARBA" id="ARBA00022984"/>
    </source>
</evidence>
<dbReference type="PIRSF" id="PIRSF039102">
    <property type="entry name" value="Ddl/VanB"/>
    <property type="match status" value="1"/>
</dbReference>
<keyword evidence="10 18" id="KW-0067">ATP-binding</keyword>
<dbReference type="Gene3D" id="3.40.50.20">
    <property type="match status" value="1"/>
</dbReference>
<feature type="binding site" evidence="17">
    <location>
        <position position="267"/>
    </location>
    <ligand>
        <name>Mg(2+)</name>
        <dbReference type="ChEBI" id="CHEBI:18420"/>
        <label>2</label>
    </ligand>
</feature>
<gene>
    <name evidence="15" type="primary">ddl</name>
    <name evidence="20" type="synonym">ddlB</name>
    <name evidence="20" type="ORF">HH1059_18200</name>
</gene>
<dbReference type="UniPathway" id="UPA00219"/>
<evidence type="ECO:0000256" key="9">
    <source>
        <dbReference type="ARBA" id="ARBA00022741"/>
    </source>
</evidence>
<dbReference type="RefSeq" id="WP_096409862.1">
    <property type="nucleotide sequence ID" value="NZ_AP017372.2"/>
</dbReference>
<evidence type="ECO:0000256" key="6">
    <source>
        <dbReference type="ARBA" id="ARBA00012216"/>
    </source>
</evidence>
<dbReference type="EMBL" id="AP017372">
    <property type="protein sequence ID" value="BAU58509.1"/>
    <property type="molecule type" value="Genomic_DNA"/>
</dbReference>
<evidence type="ECO:0000256" key="15">
    <source>
        <dbReference type="HAMAP-Rule" id="MF_00047"/>
    </source>
</evidence>
<proteinExistence type="inferred from homology"/>
<evidence type="ECO:0000256" key="10">
    <source>
        <dbReference type="ARBA" id="ARBA00022840"/>
    </source>
</evidence>
<comment type="subcellular location">
    <subcellularLocation>
        <location evidence="3 15">Cytoplasm</location>
    </subcellularLocation>
</comment>
<dbReference type="InterPro" id="IPR016185">
    <property type="entry name" value="PreATP-grasp_dom_sf"/>
</dbReference>
<comment type="function">
    <text evidence="2 15">Cell wall formation.</text>
</comment>
<evidence type="ECO:0000256" key="7">
    <source>
        <dbReference type="ARBA" id="ARBA00022490"/>
    </source>
</evidence>
<evidence type="ECO:0000313" key="20">
    <source>
        <dbReference type="EMBL" id="BAU58509.1"/>
    </source>
</evidence>
<dbReference type="GO" id="GO:0008360">
    <property type="term" value="P:regulation of cell shape"/>
    <property type="evidence" value="ECO:0007669"/>
    <property type="project" value="UniProtKB-KW"/>
</dbReference>
<keyword evidence="11 15" id="KW-0133">Cell shape</keyword>
<comment type="similarity">
    <text evidence="5 15">Belongs to the D-alanine--D-alanine ligase family.</text>
</comment>
<evidence type="ECO:0000256" key="13">
    <source>
        <dbReference type="ARBA" id="ARBA00023316"/>
    </source>
</evidence>
<protein>
    <recommendedName>
        <fullName evidence="6 15">D-alanine--D-alanine ligase</fullName>
        <ecNumber evidence="6 15">6.3.2.4</ecNumber>
    </recommendedName>
    <alternativeName>
        <fullName evidence="15">D-Ala-D-Ala ligase</fullName>
    </alternativeName>
    <alternativeName>
        <fullName evidence="15">D-alanylalanine synthetase</fullName>
    </alternativeName>
</protein>
<accession>A0A0X8XCS8</accession>
<keyword evidence="13 15" id="KW-0961">Cell wall biogenesis/degradation</keyword>
<evidence type="ECO:0000256" key="11">
    <source>
        <dbReference type="ARBA" id="ARBA00022960"/>
    </source>
</evidence>
<dbReference type="InterPro" id="IPR005905">
    <property type="entry name" value="D_ala_D_ala"/>
</dbReference>
<dbReference type="AlphaFoldDB" id="A0A0X8XCS8"/>
<dbReference type="GO" id="GO:0071555">
    <property type="term" value="P:cell wall organization"/>
    <property type="evidence" value="ECO:0007669"/>
    <property type="project" value="UniProtKB-KW"/>
</dbReference>
<dbReference type="InterPro" id="IPR011761">
    <property type="entry name" value="ATP-grasp"/>
</dbReference>
<dbReference type="PANTHER" id="PTHR23132">
    <property type="entry name" value="D-ALANINE--D-ALANINE LIGASE"/>
    <property type="match status" value="1"/>
</dbReference>
<dbReference type="Pfam" id="PF07478">
    <property type="entry name" value="Dala_Dala_lig_C"/>
    <property type="match status" value="1"/>
</dbReference>
<dbReference type="NCBIfam" id="NF002378">
    <property type="entry name" value="PRK01372.1"/>
    <property type="match status" value="1"/>
</dbReference>
<dbReference type="InterPro" id="IPR011127">
    <property type="entry name" value="Dala_Dala_lig_N"/>
</dbReference>
<dbReference type="GO" id="GO:0008716">
    <property type="term" value="F:D-alanine-D-alanine ligase activity"/>
    <property type="evidence" value="ECO:0007669"/>
    <property type="project" value="UniProtKB-UniRule"/>
</dbReference>
<feature type="active site" evidence="16">
    <location>
        <position position="278"/>
    </location>
</feature>
<sequence>MSGLKLPCPADVGPVAVLMGGDSAEREISLQSGKAVLAALQRQGFAAQGFDPRDEQIEALRDYSCAFIVLHGRGGEDGVIQGALESLGVPYTGSGLLGSALAMDKWRCKRLWQGCALPSPAGQLMASADQPCHIDLPVIVKPAHEGSSIGMTKVVDINQLAPAWHEAAKYDQQVLVEQWINGTEYTVALLGDRALPSIRLETSHEFFDFTAKYEDPTTGHFCPSGLDEEAEHELGEMCQKAFAALGCNGWGRVDVLRDDDGKWWLLEVNTIPGMTDHSLVPIAAAQAGIGFDELVVAILGEAL</sequence>
<keyword evidence="12 15" id="KW-0573">Peptidoglycan synthesis</keyword>
<dbReference type="InterPro" id="IPR000291">
    <property type="entry name" value="D-Ala_lig_Van_CS"/>
</dbReference>
<feature type="active site" evidence="16">
    <location>
        <position position="25"/>
    </location>
</feature>
<evidence type="ECO:0000256" key="16">
    <source>
        <dbReference type="PIRSR" id="PIRSR039102-1"/>
    </source>
</evidence>
<reference evidence="20" key="1">
    <citation type="submission" date="2016-02" db="EMBL/GenBank/DDBJ databases">
        <title>Halorhodospira halochloris DSM-1059 complete genome, version 2.</title>
        <authorList>
            <person name="Tsukatani Y."/>
        </authorList>
    </citation>
    <scope>NUCLEOTIDE SEQUENCE</scope>
    <source>
        <strain evidence="20">DSM 1059</strain>
    </source>
</reference>
<dbReference type="SUPFAM" id="SSF56059">
    <property type="entry name" value="Glutathione synthetase ATP-binding domain-like"/>
    <property type="match status" value="1"/>
</dbReference>
<keyword evidence="17" id="KW-0479">Metal-binding</keyword>
<dbReference type="SUPFAM" id="SSF52440">
    <property type="entry name" value="PreATP-grasp domain"/>
    <property type="match status" value="1"/>
</dbReference>
<feature type="binding site" evidence="17">
    <location>
        <position position="254"/>
    </location>
    <ligand>
        <name>Mg(2+)</name>
        <dbReference type="ChEBI" id="CHEBI:18420"/>
        <label>1</label>
    </ligand>
</feature>
<dbReference type="KEGG" id="hhk:HH1059_18200"/>
<evidence type="ECO:0000256" key="3">
    <source>
        <dbReference type="ARBA" id="ARBA00004496"/>
    </source>
</evidence>
<dbReference type="PROSITE" id="PS50975">
    <property type="entry name" value="ATP_GRASP"/>
    <property type="match status" value="1"/>
</dbReference>
<organism evidence="20 21">
    <name type="scientific">Halorhodospira halochloris</name>
    <name type="common">Ectothiorhodospira halochloris</name>
    <dbReference type="NCBI Taxonomy" id="1052"/>
    <lineage>
        <taxon>Bacteria</taxon>
        <taxon>Pseudomonadati</taxon>
        <taxon>Pseudomonadota</taxon>
        <taxon>Gammaproteobacteria</taxon>
        <taxon>Chromatiales</taxon>
        <taxon>Ectothiorhodospiraceae</taxon>
        <taxon>Halorhodospira</taxon>
    </lineage>
</organism>
<dbReference type="Pfam" id="PF01820">
    <property type="entry name" value="Dala_Dala_lig_N"/>
    <property type="match status" value="1"/>
</dbReference>
<evidence type="ECO:0000313" key="21">
    <source>
        <dbReference type="Proteomes" id="UP000218890"/>
    </source>
</evidence>
<dbReference type="Proteomes" id="UP000218890">
    <property type="component" value="Chromosome"/>
</dbReference>
<comment type="cofactor">
    <cofactor evidence="17">
        <name>Mg(2+)</name>
        <dbReference type="ChEBI" id="CHEBI:18420"/>
    </cofactor>
    <cofactor evidence="17">
        <name>Mn(2+)</name>
        <dbReference type="ChEBI" id="CHEBI:29035"/>
    </cofactor>
    <text evidence="17">Binds 2 magnesium or manganese ions per subunit.</text>
</comment>
<feature type="binding site" evidence="17">
    <location>
        <position position="269"/>
    </location>
    <ligand>
        <name>Mg(2+)</name>
        <dbReference type="ChEBI" id="CHEBI:18420"/>
        <label>2</label>
    </ligand>
</feature>
<comment type="cofactor">
    <cofactor evidence="1">
        <name>Mn(2+)</name>
        <dbReference type="ChEBI" id="CHEBI:29035"/>
    </cofactor>
</comment>
<feature type="binding site" evidence="17">
    <location>
        <position position="267"/>
    </location>
    <ligand>
        <name>Mg(2+)</name>
        <dbReference type="ChEBI" id="CHEBI:18420"/>
        <label>1</label>
    </ligand>
</feature>
<keyword evidence="21" id="KW-1185">Reference proteome</keyword>
<dbReference type="PROSITE" id="PS00843">
    <property type="entry name" value="DALA_DALA_LIGASE_1"/>
    <property type="match status" value="1"/>
</dbReference>
<comment type="pathway">
    <text evidence="4 15">Cell wall biogenesis; peptidoglycan biosynthesis.</text>
</comment>
<feature type="domain" description="ATP-grasp" evidence="19">
    <location>
        <begin position="109"/>
        <end position="300"/>
    </location>
</feature>
<name>A0A0X8XCS8_HALHR</name>
<dbReference type="GO" id="GO:0009252">
    <property type="term" value="P:peptidoglycan biosynthetic process"/>
    <property type="evidence" value="ECO:0007669"/>
    <property type="project" value="UniProtKB-UniRule"/>
</dbReference>
<keyword evidence="7 15" id="KW-0963">Cytoplasm</keyword>
<dbReference type="Gene3D" id="3.30.470.20">
    <property type="entry name" value="ATP-grasp fold, B domain"/>
    <property type="match status" value="1"/>
</dbReference>
<keyword evidence="9 18" id="KW-0547">Nucleotide-binding</keyword>
<evidence type="ECO:0000256" key="5">
    <source>
        <dbReference type="ARBA" id="ARBA00010871"/>
    </source>
</evidence>
<evidence type="ECO:0000256" key="17">
    <source>
        <dbReference type="PIRSR" id="PIRSR039102-3"/>
    </source>
</evidence>
<feature type="active site" evidence="16">
    <location>
        <position position="147"/>
    </location>
</feature>
<keyword evidence="17" id="KW-0460">Magnesium</keyword>
<evidence type="ECO:0000256" key="1">
    <source>
        <dbReference type="ARBA" id="ARBA00001936"/>
    </source>
</evidence>
<dbReference type="GO" id="GO:0005524">
    <property type="term" value="F:ATP binding"/>
    <property type="evidence" value="ECO:0007669"/>
    <property type="project" value="UniProtKB-UniRule"/>
</dbReference>
<dbReference type="PANTHER" id="PTHR23132:SF23">
    <property type="entry name" value="D-ALANINE--D-ALANINE LIGASE B"/>
    <property type="match status" value="1"/>
</dbReference>
<dbReference type="OrthoDB" id="9813261at2"/>
<evidence type="ECO:0000256" key="14">
    <source>
        <dbReference type="ARBA" id="ARBA00047614"/>
    </source>
</evidence>
<dbReference type="GO" id="GO:0005737">
    <property type="term" value="C:cytoplasm"/>
    <property type="evidence" value="ECO:0007669"/>
    <property type="project" value="UniProtKB-SubCell"/>
</dbReference>
<evidence type="ECO:0000259" key="19">
    <source>
        <dbReference type="PROSITE" id="PS50975"/>
    </source>
</evidence>
<evidence type="ECO:0000256" key="18">
    <source>
        <dbReference type="PROSITE-ProRule" id="PRU00409"/>
    </source>
</evidence>
<dbReference type="Gene3D" id="3.30.1490.20">
    <property type="entry name" value="ATP-grasp fold, A domain"/>
    <property type="match status" value="1"/>
</dbReference>